<proteinExistence type="predicted"/>
<dbReference type="EMBL" id="BARV01043689">
    <property type="protein sequence ID" value="GAI65401.1"/>
    <property type="molecule type" value="Genomic_DNA"/>
</dbReference>
<accession>X1REF4</accession>
<sequence>DTFLHYRRDIRDNGDTNKIETQCFAVIISR</sequence>
<evidence type="ECO:0000313" key="1">
    <source>
        <dbReference type="EMBL" id="GAI65401.1"/>
    </source>
</evidence>
<comment type="caution">
    <text evidence="1">The sequence shown here is derived from an EMBL/GenBank/DDBJ whole genome shotgun (WGS) entry which is preliminary data.</text>
</comment>
<reference evidence="1" key="1">
    <citation type="journal article" date="2014" name="Front. Microbiol.">
        <title>High frequency of phylogenetically diverse reductive dehalogenase-homologous genes in deep subseafloor sedimentary metagenomes.</title>
        <authorList>
            <person name="Kawai M."/>
            <person name="Futagami T."/>
            <person name="Toyoda A."/>
            <person name="Takaki Y."/>
            <person name="Nishi S."/>
            <person name="Hori S."/>
            <person name="Arai W."/>
            <person name="Tsubouchi T."/>
            <person name="Morono Y."/>
            <person name="Uchiyama I."/>
            <person name="Ito T."/>
            <person name="Fujiyama A."/>
            <person name="Inagaki F."/>
            <person name="Takami H."/>
        </authorList>
    </citation>
    <scope>NUCLEOTIDE SEQUENCE</scope>
    <source>
        <strain evidence="1">Expedition CK06-06</strain>
    </source>
</reference>
<gene>
    <name evidence="1" type="ORF">S06H3_65080</name>
</gene>
<protein>
    <submittedName>
        <fullName evidence="1">Uncharacterized protein</fullName>
    </submittedName>
</protein>
<organism evidence="1">
    <name type="scientific">marine sediment metagenome</name>
    <dbReference type="NCBI Taxonomy" id="412755"/>
    <lineage>
        <taxon>unclassified sequences</taxon>
        <taxon>metagenomes</taxon>
        <taxon>ecological metagenomes</taxon>
    </lineage>
</organism>
<feature type="non-terminal residue" evidence="1">
    <location>
        <position position="1"/>
    </location>
</feature>
<name>X1REF4_9ZZZZ</name>
<dbReference type="AlphaFoldDB" id="X1REF4"/>